<dbReference type="Proteomes" id="UP001596977">
    <property type="component" value="Unassembled WGS sequence"/>
</dbReference>
<evidence type="ECO:0000259" key="5">
    <source>
        <dbReference type="PROSITE" id="PS51007"/>
    </source>
</evidence>
<accession>A0ABW3HBT7</accession>
<name>A0ABW3HBT7_9SPHN</name>
<dbReference type="Pfam" id="PF13442">
    <property type="entry name" value="Cytochrome_CBB3"/>
    <property type="match status" value="1"/>
</dbReference>
<dbReference type="InterPro" id="IPR036909">
    <property type="entry name" value="Cyt_c-like_dom_sf"/>
</dbReference>
<organism evidence="6 7">
    <name type="scientific">Sphingomonas canadensis</name>
    <dbReference type="NCBI Taxonomy" id="1219257"/>
    <lineage>
        <taxon>Bacteria</taxon>
        <taxon>Pseudomonadati</taxon>
        <taxon>Pseudomonadota</taxon>
        <taxon>Alphaproteobacteria</taxon>
        <taxon>Sphingomonadales</taxon>
        <taxon>Sphingomonadaceae</taxon>
        <taxon>Sphingomonas</taxon>
    </lineage>
</organism>
<dbReference type="RefSeq" id="WP_264946452.1">
    <property type="nucleotide sequence ID" value="NZ_JAPDRA010000014.1"/>
</dbReference>
<evidence type="ECO:0000313" key="7">
    <source>
        <dbReference type="Proteomes" id="UP001596977"/>
    </source>
</evidence>
<dbReference type="PROSITE" id="PS51007">
    <property type="entry name" value="CYTC"/>
    <property type="match status" value="1"/>
</dbReference>
<gene>
    <name evidence="6" type="ORF">ACFQ1E_19680</name>
</gene>
<keyword evidence="3 4" id="KW-0408">Iron</keyword>
<proteinExistence type="predicted"/>
<evidence type="ECO:0000256" key="1">
    <source>
        <dbReference type="ARBA" id="ARBA00022617"/>
    </source>
</evidence>
<keyword evidence="1 4" id="KW-0349">Heme</keyword>
<sequence>MNRLLPLAGAIFLAVIAIYQYSRPAPRAAGPQTAAKGVAAASRGQQVFDKWCAACHGRGPGHPGTQSLELRYKGDPPGALEDRTDLAPETTAAFVRHGFALMPPFRKTEISDADLAELSAYLAKKR</sequence>
<dbReference type="SUPFAM" id="SSF46626">
    <property type="entry name" value="Cytochrome c"/>
    <property type="match status" value="1"/>
</dbReference>
<feature type="domain" description="Cytochrome c" evidence="5">
    <location>
        <begin position="39"/>
        <end position="126"/>
    </location>
</feature>
<keyword evidence="2 4" id="KW-0479">Metal-binding</keyword>
<evidence type="ECO:0000256" key="3">
    <source>
        <dbReference type="ARBA" id="ARBA00023004"/>
    </source>
</evidence>
<dbReference type="Gene3D" id="1.10.760.10">
    <property type="entry name" value="Cytochrome c-like domain"/>
    <property type="match status" value="1"/>
</dbReference>
<comment type="caution">
    <text evidence="6">The sequence shown here is derived from an EMBL/GenBank/DDBJ whole genome shotgun (WGS) entry which is preliminary data.</text>
</comment>
<protein>
    <submittedName>
        <fullName evidence="6">C-type cytochrome</fullName>
    </submittedName>
</protein>
<keyword evidence="7" id="KW-1185">Reference proteome</keyword>
<evidence type="ECO:0000256" key="2">
    <source>
        <dbReference type="ARBA" id="ARBA00022723"/>
    </source>
</evidence>
<evidence type="ECO:0000313" key="6">
    <source>
        <dbReference type="EMBL" id="MFD0948569.1"/>
    </source>
</evidence>
<reference evidence="7" key="1">
    <citation type="journal article" date="2019" name="Int. J. Syst. Evol. Microbiol.">
        <title>The Global Catalogue of Microorganisms (GCM) 10K type strain sequencing project: providing services to taxonomists for standard genome sequencing and annotation.</title>
        <authorList>
            <consortium name="The Broad Institute Genomics Platform"/>
            <consortium name="The Broad Institute Genome Sequencing Center for Infectious Disease"/>
            <person name="Wu L."/>
            <person name="Ma J."/>
        </authorList>
    </citation>
    <scope>NUCLEOTIDE SEQUENCE [LARGE SCALE GENOMIC DNA]</scope>
    <source>
        <strain evidence="7">CCUG 62982</strain>
    </source>
</reference>
<dbReference type="InterPro" id="IPR009056">
    <property type="entry name" value="Cyt_c-like_dom"/>
</dbReference>
<evidence type="ECO:0000256" key="4">
    <source>
        <dbReference type="PROSITE-ProRule" id="PRU00433"/>
    </source>
</evidence>
<dbReference type="EMBL" id="JBHTJG010000014">
    <property type="protein sequence ID" value="MFD0948569.1"/>
    <property type="molecule type" value="Genomic_DNA"/>
</dbReference>